<feature type="non-terminal residue" evidence="1">
    <location>
        <position position="41"/>
    </location>
</feature>
<comment type="caution">
    <text evidence="1">The sequence shown here is derived from an EMBL/GenBank/DDBJ whole genome shotgun (WGS) entry which is preliminary data.</text>
</comment>
<organism evidence="1">
    <name type="scientific">human gut metagenome</name>
    <dbReference type="NCBI Taxonomy" id="408170"/>
    <lineage>
        <taxon>unclassified sequences</taxon>
        <taxon>metagenomes</taxon>
        <taxon>organismal metagenomes</taxon>
    </lineage>
</organism>
<dbReference type="AlphaFoldDB" id="W1YA43"/>
<dbReference type="EMBL" id="AZMM01006693">
    <property type="protein sequence ID" value="ETJ39443.1"/>
    <property type="molecule type" value="Genomic_DNA"/>
</dbReference>
<evidence type="ECO:0000313" key="1">
    <source>
        <dbReference type="EMBL" id="ETJ39443.1"/>
    </source>
</evidence>
<name>W1YA43_9ZZZZ</name>
<accession>W1YA43</accession>
<protein>
    <submittedName>
        <fullName evidence="1">Uncharacterized protein</fullName>
    </submittedName>
</protein>
<reference evidence="1" key="1">
    <citation type="submission" date="2013-12" db="EMBL/GenBank/DDBJ databases">
        <title>A Varibaculum cambriense genome reconstructed from a premature infant gut community with otherwise low bacterial novelty that shifts toward anaerobic metabolism during the third week of life.</title>
        <authorList>
            <person name="Brown C.T."/>
            <person name="Sharon I."/>
            <person name="Thomas B.C."/>
            <person name="Castelle C.J."/>
            <person name="Morowitz M.J."/>
            <person name="Banfield J.F."/>
        </authorList>
    </citation>
    <scope>NUCLEOTIDE SEQUENCE</scope>
</reference>
<proteinExistence type="predicted"/>
<sequence>MNLNIKILNQKEINNMKISKKFTSIFLAGLLSASVAFSTPA</sequence>
<gene>
    <name evidence="1" type="ORF">Q604_UNBC06693G0001</name>
</gene>